<dbReference type="Pfam" id="PF10037">
    <property type="entry name" value="MRP-S27"/>
    <property type="match status" value="1"/>
</dbReference>
<sequence>MALRGLSACARIILTDASRAAVGALQSDCLKCRHGAKRHLLSEDVVKLQDFQQKKIAVAHRVSGSKDYYFDTIHQKIEKNQLILKEELKILLHLCQTAEDVIMARDAIYRYHKENRNMAFGEFKFGPLFMRLCYELGLEELATTTLTDPALKGFFPDSTSFNIAIDMLFTKQCYESCLDVVGEMKKQGVPFNKDTFILAFATCYKLNTSKSYHICLTLLEEGQTKGNLIPRHAYCFATALALKQNDIERAQIFYSQIMSTDSRLCLNLRVLILAMKGSMKEAISALTTAQVSKTPVFVKKTEFSQEVVNELRKKSADGLWEGHVEQVLIQLEEAGQITKKTLDDFLCQTPSRKRRPLGILEQERNSRRTFKHLQSALLLE</sequence>
<comment type="caution">
    <text evidence="3">The sequence shown here is derived from an EMBL/GenBank/DDBJ whole genome shotgun (WGS) entry which is preliminary data.</text>
</comment>
<dbReference type="PANTHER" id="PTHR14700">
    <property type="entry name" value="PENTATRICOPEPTIDE REPEAT-CONTAINING PROTEIN 2, MITOCHONDRIAL"/>
    <property type="match status" value="1"/>
</dbReference>
<dbReference type="GO" id="GO:0050684">
    <property type="term" value="P:regulation of mRNA processing"/>
    <property type="evidence" value="ECO:0007669"/>
    <property type="project" value="InterPro"/>
</dbReference>
<dbReference type="Gene3D" id="1.25.40.10">
    <property type="entry name" value="Tetratricopeptide repeat domain"/>
    <property type="match status" value="1"/>
</dbReference>
<dbReference type="GO" id="GO:0005739">
    <property type="term" value="C:mitochondrion"/>
    <property type="evidence" value="ECO:0007669"/>
    <property type="project" value="UniProtKB-SubCell"/>
</dbReference>
<protein>
    <recommendedName>
        <fullName evidence="5">Pentatricopeptide repeat-containing protein 2, mitochondrial</fullName>
    </recommendedName>
</protein>
<organism evidence="3 4">
    <name type="scientific">Culter alburnus</name>
    <name type="common">Topmouth culter</name>
    <dbReference type="NCBI Taxonomy" id="194366"/>
    <lineage>
        <taxon>Eukaryota</taxon>
        <taxon>Metazoa</taxon>
        <taxon>Chordata</taxon>
        <taxon>Craniata</taxon>
        <taxon>Vertebrata</taxon>
        <taxon>Euteleostomi</taxon>
        <taxon>Actinopterygii</taxon>
        <taxon>Neopterygii</taxon>
        <taxon>Teleostei</taxon>
        <taxon>Ostariophysi</taxon>
        <taxon>Cypriniformes</taxon>
        <taxon>Xenocyprididae</taxon>
        <taxon>Xenocypridinae</taxon>
        <taxon>Culter</taxon>
    </lineage>
</organism>
<dbReference type="GO" id="GO:0003723">
    <property type="term" value="F:RNA binding"/>
    <property type="evidence" value="ECO:0007669"/>
    <property type="project" value="TreeGrafter"/>
</dbReference>
<dbReference type="PANTHER" id="PTHR14700:SF0">
    <property type="entry name" value="PENTATRICOPEPTIDE REPEAT-CONTAINING PROTEIN 2, MITOCHONDRIAL"/>
    <property type="match status" value="1"/>
</dbReference>
<proteinExistence type="predicted"/>
<reference evidence="3 4" key="1">
    <citation type="submission" date="2024-05" db="EMBL/GenBank/DDBJ databases">
        <title>A high-quality chromosomal-level genome assembly of Topmouth culter (Culter alburnus).</title>
        <authorList>
            <person name="Zhao H."/>
        </authorList>
    </citation>
    <scope>NUCLEOTIDE SEQUENCE [LARGE SCALE GENOMIC DNA]</scope>
    <source>
        <strain evidence="3">CATC2023</strain>
        <tissue evidence="3">Muscle</tissue>
    </source>
</reference>
<accession>A0AAW2AQQ8</accession>
<dbReference type="Proteomes" id="UP001479290">
    <property type="component" value="Unassembled WGS sequence"/>
</dbReference>
<gene>
    <name evidence="3" type="ORF">ABG768_022733</name>
</gene>
<dbReference type="InterPro" id="IPR034629">
    <property type="entry name" value="PTCD2"/>
</dbReference>
<evidence type="ECO:0008006" key="5">
    <source>
        <dbReference type="Google" id="ProtNLM"/>
    </source>
</evidence>
<evidence type="ECO:0000313" key="3">
    <source>
        <dbReference type="EMBL" id="KAK9974655.1"/>
    </source>
</evidence>
<dbReference type="GO" id="GO:0006397">
    <property type="term" value="P:mRNA processing"/>
    <property type="evidence" value="ECO:0007669"/>
    <property type="project" value="UniProtKB-KW"/>
</dbReference>
<dbReference type="InterPro" id="IPR034913">
    <property type="entry name" value="mS27/PTCD2"/>
</dbReference>
<evidence type="ECO:0000313" key="4">
    <source>
        <dbReference type="Proteomes" id="UP001479290"/>
    </source>
</evidence>
<evidence type="ECO:0000256" key="1">
    <source>
        <dbReference type="ARBA" id="ARBA00004173"/>
    </source>
</evidence>
<evidence type="ECO:0000256" key="2">
    <source>
        <dbReference type="ARBA" id="ARBA00022664"/>
    </source>
</evidence>
<name>A0AAW2AQQ8_CULAL</name>
<dbReference type="InterPro" id="IPR011990">
    <property type="entry name" value="TPR-like_helical_dom_sf"/>
</dbReference>
<dbReference type="AlphaFoldDB" id="A0AAW2AQQ8"/>
<dbReference type="EMBL" id="JAWDJR010000005">
    <property type="protein sequence ID" value="KAK9974655.1"/>
    <property type="molecule type" value="Genomic_DNA"/>
</dbReference>
<comment type="subcellular location">
    <subcellularLocation>
        <location evidence="1">Mitochondrion</location>
    </subcellularLocation>
</comment>
<dbReference type="GO" id="GO:0007005">
    <property type="term" value="P:mitochondrion organization"/>
    <property type="evidence" value="ECO:0007669"/>
    <property type="project" value="TreeGrafter"/>
</dbReference>
<keyword evidence="4" id="KW-1185">Reference proteome</keyword>
<keyword evidence="2" id="KW-0507">mRNA processing</keyword>